<accession>A0A4C1V8M4</accession>
<name>A0A4C1V8M4_EUMVA</name>
<dbReference type="AlphaFoldDB" id="A0A4C1V8M4"/>
<dbReference type="EMBL" id="BGZK01000300">
    <property type="protein sequence ID" value="GBP35228.1"/>
    <property type="molecule type" value="Genomic_DNA"/>
</dbReference>
<proteinExistence type="predicted"/>
<keyword evidence="2" id="KW-1185">Reference proteome</keyword>
<gene>
    <name evidence="1" type="ORF">EVAR_18354_1</name>
</gene>
<dbReference type="Proteomes" id="UP000299102">
    <property type="component" value="Unassembled WGS sequence"/>
</dbReference>
<sequence>MLSSTNNTVDHESDVARPFDFASDSAFDSDSLPNRGSGSVQNRNSYSFTGSTSSAAIYFLIFNDLTYALDPDHEPAYDYDSKPTLNLKLSWALSLPVTERHNICSAFVQIGTATGTEAESRARTGIEIDNRTGVEIECEQGIRIKRVIGIESRTVSRPGLKVGTGLRDRSMQKTKKRILCQCGRSRGR</sequence>
<comment type="caution">
    <text evidence="1">The sequence shown here is derived from an EMBL/GenBank/DDBJ whole genome shotgun (WGS) entry which is preliminary data.</text>
</comment>
<evidence type="ECO:0000313" key="2">
    <source>
        <dbReference type="Proteomes" id="UP000299102"/>
    </source>
</evidence>
<evidence type="ECO:0000313" key="1">
    <source>
        <dbReference type="EMBL" id="GBP35228.1"/>
    </source>
</evidence>
<protein>
    <submittedName>
        <fullName evidence="1">Uncharacterized protein</fullName>
    </submittedName>
</protein>
<reference evidence="1 2" key="1">
    <citation type="journal article" date="2019" name="Commun. Biol.">
        <title>The bagworm genome reveals a unique fibroin gene that provides high tensile strength.</title>
        <authorList>
            <person name="Kono N."/>
            <person name="Nakamura H."/>
            <person name="Ohtoshi R."/>
            <person name="Tomita M."/>
            <person name="Numata K."/>
            <person name="Arakawa K."/>
        </authorList>
    </citation>
    <scope>NUCLEOTIDE SEQUENCE [LARGE SCALE GENOMIC DNA]</scope>
</reference>
<organism evidence="1 2">
    <name type="scientific">Eumeta variegata</name>
    <name type="common">Bagworm moth</name>
    <name type="synonym">Eumeta japonica</name>
    <dbReference type="NCBI Taxonomy" id="151549"/>
    <lineage>
        <taxon>Eukaryota</taxon>
        <taxon>Metazoa</taxon>
        <taxon>Ecdysozoa</taxon>
        <taxon>Arthropoda</taxon>
        <taxon>Hexapoda</taxon>
        <taxon>Insecta</taxon>
        <taxon>Pterygota</taxon>
        <taxon>Neoptera</taxon>
        <taxon>Endopterygota</taxon>
        <taxon>Lepidoptera</taxon>
        <taxon>Glossata</taxon>
        <taxon>Ditrysia</taxon>
        <taxon>Tineoidea</taxon>
        <taxon>Psychidae</taxon>
        <taxon>Oiketicinae</taxon>
        <taxon>Eumeta</taxon>
    </lineage>
</organism>